<dbReference type="GO" id="GO:0022857">
    <property type="term" value="F:transmembrane transporter activity"/>
    <property type="evidence" value="ECO:0007669"/>
    <property type="project" value="InterPro"/>
</dbReference>
<feature type="transmembrane region" description="Helical" evidence="5">
    <location>
        <begin position="305"/>
        <end position="324"/>
    </location>
</feature>
<proteinExistence type="predicted"/>
<feature type="transmembrane region" description="Helical" evidence="5">
    <location>
        <begin position="107"/>
        <end position="126"/>
    </location>
</feature>
<keyword evidence="7" id="KW-1185">Reference proteome</keyword>
<feature type="transmembrane region" description="Helical" evidence="5">
    <location>
        <begin position="331"/>
        <end position="349"/>
    </location>
</feature>
<dbReference type="GO" id="GO:0005886">
    <property type="term" value="C:plasma membrane"/>
    <property type="evidence" value="ECO:0007669"/>
    <property type="project" value="TreeGrafter"/>
</dbReference>
<feature type="transmembrane region" description="Helical" evidence="5">
    <location>
        <begin position="51"/>
        <end position="71"/>
    </location>
</feature>
<dbReference type="PANTHER" id="PTHR23501:SF55">
    <property type="entry name" value="SIDEROPHORE IRON TRANSPORTER, PUTATIVE (AFU_ORTHOLOGUE AFUA_3G03440)-RELATED"/>
    <property type="match status" value="1"/>
</dbReference>
<evidence type="ECO:0000313" key="7">
    <source>
        <dbReference type="Proteomes" id="UP001175001"/>
    </source>
</evidence>
<evidence type="ECO:0000256" key="1">
    <source>
        <dbReference type="ARBA" id="ARBA00004141"/>
    </source>
</evidence>
<feature type="transmembrane region" description="Helical" evidence="5">
    <location>
        <begin position="187"/>
        <end position="213"/>
    </location>
</feature>
<dbReference type="Pfam" id="PF07690">
    <property type="entry name" value="MFS_1"/>
    <property type="match status" value="1"/>
</dbReference>
<feature type="transmembrane region" description="Helical" evidence="5">
    <location>
        <begin position="395"/>
        <end position="417"/>
    </location>
</feature>
<dbReference type="PANTHER" id="PTHR23501">
    <property type="entry name" value="MAJOR FACILITATOR SUPERFAMILY"/>
    <property type="match status" value="1"/>
</dbReference>
<evidence type="ECO:0000313" key="6">
    <source>
        <dbReference type="EMBL" id="KAK0644988.1"/>
    </source>
</evidence>
<organism evidence="6 7">
    <name type="scientific">Lasiodiplodia hormozganensis</name>
    <dbReference type="NCBI Taxonomy" id="869390"/>
    <lineage>
        <taxon>Eukaryota</taxon>
        <taxon>Fungi</taxon>
        <taxon>Dikarya</taxon>
        <taxon>Ascomycota</taxon>
        <taxon>Pezizomycotina</taxon>
        <taxon>Dothideomycetes</taxon>
        <taxon>Dothideomycetes incertae sedis</taxon>
        <taxon>Botryosphaeriales</taxon>
        <taxon>Botryosphaeriaceae</taxon>
        <taxon>Lasiodiplodia</taxon>
    </lineage>
</organism>
<protein>
    <submittedName>
        <fullName evidence="6">Siderophore iron transporter mirC</fullName>
    </submittedName>
</protein>
<feature type="transmembrane region" description="Helical" evidence="5">
    <location>
        <begin position="263"/>
        <end position="285"/>
    </location>
</feature>
<feature type="transmembrane region" description="Helical" evidence="5">
    <location>
        <begin position="138"/>
        <end position="159"/>
    </location>
</feature>
<evidence type="ECO:0000256" key="2">
    <source>
        <dbReference type="ARBA" id="ARBA00022692"/>
    </source>
</evidence>
<keyword evidence="2 5" id="KW-0812">Transmembrane</keyword>
<feature type="transmembrane region" description="Helical" evidence="5">
    <location>
        <begin position="470"/>
        <end position="489"/>
    </location>
</feature>
<keyword evidence="4 5" id="KW-0472">Membrane</keyword>
<comment type="subcellular location">
    <subcellularLocation>
        <location evidence="1">Membrane</location>
        <topology evidence="1">Multi-pass membrane protein</topology>
    </subcellularLocation>
</comment>
<reference evidence="6" key="1">
    <citation type="submission" date="2023-06" db="EMBL/GenBank/DDBJ databases">
        <title>Multi-omics analyses reveal the molecular pathogenesis toolkit of Lasiodiplodia hormozganensis, a cross-kingdom pathogen.</title>
        <authorList>
            <person name="Felix C."/>
            <person name="Meneses R."/>
            <person name="Goncalves M.F.M."/>
            <person name="Tilleman L."/>
            <person name="Duarte A.S."/>
            <person name="Jorrin-Novo J.V."/>
            <person name="Van De Peer Y."/>
            <person name="Deforce D."/>
            <person name="Van Nieuwerburgh F."/>
            <person name="Esteves A.C."/>
            <person name="Alves A."/>
        </authorList>
    </citation>
    <scope>NUCLEOTIDE SEQUENCE</scope>
    <source>
        <strain evidence="6">CBS 339.90</strain>
    </source>
</reference>
<dbReference type="EMBL" id="JAUJDW010000060">
    <property type="protein sequence ID" value="KAK0644988.1"/>
    <property type="molecule type" value="Genomic_DNA"/>
</dbReference>
<dbReference type="Proteomes" id="UP001175001">
    <property type="component" value="Unassembled WGS sequence"/>
</dbReference>
<name>A0AA39Y310_9PEZI</name>
<dbReference type="Gene3D" id="1.20.1250.20">
    <property type="entry name" value="MFS general substrate transporter like domains"/>
    <property type="match status" value="2"/>
</dbReference>
<feature type="transmembrane region" description="Helical" evidence="5">
    <location>
        <begin position="19"/>
        <end position="39"/>
    </location>
</feature>
<feature type="transmembrane region" description="Helical" evidence="5">
    <location>
        <begin position="225"/>
        <end position="242"/>
    </location>
</feature>
<keyword evidence="3 5" id="KW-1133">Transmembrane helix</keyword>
<dbReference type="InterPro" id="IPR036259">
    <property type="entry name" value="MFS_trans_sf"/>
</dbReference>
<evidence type="ECO:0000256" key="3">
    <source>
        <dbReference type="ARBA" id="ARBA00022989"/>
    </source>
</evidence>
<dbReference type="AlphaFoldDB" id="A0AA39Y310"/>
<dbReference type="InterPro" id="IPR011701">
    <property type="entry name" value="MFS"/>
</dbReference>
<gene>
    <name evidence="6" type="primary">mirC_0</name>
    <name evidence="6" type="ORF">DIS24_g8343</name>
</gene>
<evidence type="ECO:0000256" key="5">
    <source>
        <dbReference type="SAM" id="Phobius"/>
    </source>
</evidence>
<evidence type="ECO:0000256" key="4">
    <source>
        <dbReference type="ARBA" id="ARBA00023136"/>
    </source>
</evidence>
<accession>A0AA39Y310</accession>
<sequence>MTTAPLSAYATSSFKSHSLLPILTIITSMVSAILAFPVAKLIDAFGRAEGFAFVALCSTLGSILSVACTGIDSYFGARVFKTIGNTGSDYVATVIISDMTALISRPFYLGLTALPYLATGFAGPAIADRLLQVSSWRWGYGIFSITTPVVSSFLLYFLFVKQREAQKFQVAAESPVPKGIKKQALYWFWEFDVIGLTLVAAGFVLLLLAVTLAKYNGSTWRSGHIIAMLVLGPVFILAFLLWERSALNPKPMIPFHLLRDRTVLGVCLMGAVTRIAFYLWANYFPSYLQVVHGLSVTRASYVDNVYSYVTCAWAPLLGLLFRHCCPYPKRVALAAIPVHLAGAAMLIAFRARASPLAGVVASQALLALGGGTLTNAEEIAIMAAAGEHQNVAVVLAFKAFFAYLGGAVGSAVSGAVWTNLLPRYLEEYLPGTEKAQAKKIFASLKTQLSYAWGSPERTAIVKAYMDVQKVQTVAATVVVAVSTVFVLMWRDLSLKERVQTKGRVL</sequence>
<dbReference type="SUPFAM" id="SSF103473">
    <property type="entry name" value="MFS general substrate transporter"/>
    <property type="match status" value="2"/>
</dbReference>
<comment type="caution">
    <text evidence="6">The sequence shown here is derived from an EMBL/GenBank/DDBJ whole genome shotgun (WGS) entry which is preliminary data.</text>
</comment>